<reference evidence="2" key="1">
    <citation type="submission" date="2022-12" db="EMBL/GenBank/DDBJ databases">
        <title>Draft genome assemblies for two species of Escallonia (Escalloniales).</title>
        <authorList>
            <person name="Chanderbali A."/>
            <person name="Dervinis C."/>
            <person name="Anghel I."/>
            <person name="Soltis D."/>
            <person name="Soltis P."/>
            <person name="Zapata F."/>
        </authorList>
    </citation>
    <scope>NUCLEOTIDE SEQUENCE</scope>
    <source>
        <strain evidence="2">UCBG92.1500</strain>
        <tissue evidence="2">Leaf</tissue>
    </source>
</reference>
<evidence type="ECO:0000313" key="3">
    <source>
        <dbReference type="Proteomes" id="UP001187471"/>
    </source>
</evidence>
<accession>A0AA88R4U7</accession>
<proteinExistence type="predicted"/>
<dbReference type="PANTHER" id="PTHR47594:SF4">
    <property type="entry name" value="OS04G0475500 PROTEIN"/>
    <property type="match status" value="1"/>
</dbReference>
<dbReference type="Gene3D" id="1.25.40.10">
    <property type="entry name" value="Tetratricopeptide repeat domain"/>
    <property type="match status" value="1"/>
</dbReference>
<keyword evidence="3" id="KW-1185">Reference proteome</keyword>
<comment type="caution">
    <text evidence="2">The sequence shown here is derived from an EMBL/GenBank/DDBJ whole genome shotgun (WGS) entry which is preliminary data.</text>
</comment>
<gene>
    <name evidence="2" type="ORF">RJ640_006983</name>
</gene>
<protein>
    <recommendedName>
        <fullName evidence="4">Pentatricopeptide repeat-containing protein</fullName>
    </recommendedName>
</protein>
<dbReference type="Pfam" id="PF13041">
    <property type="entry name" value="PPR_2"/>
    <property type="match status" value="1"/>
</dbReference>
<evidence type="ECO:0008006" key="4">
    <source>
        <dbReference type="Google" id="ProtNLM"/>
    </source>
</evidence>
<dbReference type="GO" id="GO:0009658">
    <property type="term" value="P:chloroplast organization"/>
    <property type="evidence" value="ECO:0007669"/>
    <property type="project" value="InterPro"/>
</dbReference>
<dbReference type="InterPro" id="IPR011990">
    <property type="entry name" value="TPR-like_helical_dom_sf"/>
</dbReference>
<dbReference type="InterPro" id="IPR002885">
    <property type="entry name" value="PPR_rpt"/>
</dbReference>
<dbReference type="GO" id="GO:0003723">
    <property type="term" value="F:RNA binding"/>
    <property type="evidence" value="ECO:0007669"/>
    <property type="project" value="InterPro"/>
</dbReference>
<dbReference type="AlphaFoldDB" id="A0AA88R4U7"/>
<sequence>MDLKFESSLEPDIKGFNALLDTLMSFKMTGLAIECFYLMKSVGCEPDRLTFRLLIKGLESDGETMLHCFCIRIIKTADDLESYQLEHCIQSRFIVEIINKREKMIDGEAKSSGNIFLRLLVKASNYADDRNRITVDDVVDECKTSTLVDMKLRQASLHGQSSFSMNMIISESLRLYTPVETF</sequence>
<evidence type="ECO:0000256" key="1">
    <source>
        <dbReference type="ARBA" id="ARBA00022737"/>
    </source>
</evidence>
<dbReference type="NCBIfam" id="TIGR00756">
    <property type="entry name" value="PPR"/>
    <property type="match status" value="1"/>
</dbReference>
<organism evidence="2 3">
    <name type="scientific">Escallonia rubra</name>
    <dbReference type="NCBI Taxonomy" id="112253"/>
    <lineage>
        <taxon>Eukaryota</taxon>
        <taxon>Viridiplantae</taxon>
        <taxon>Streptophyta</taxon>
        <taxon>Embryophyta</taxon>
        <taxon>Tracheophyta</taxon>
        <taxon>Spermatophyta</taxon>
        <taxon>Magnoliopsida</taxon>
        <taxon>eudicotyledons</taxon>
        <taxon>Gunneridae</taxon>
        <taxon>Pentapetalae</taxon>
        <taxon>asterids</taxon>
        <taxon>campanulids</taxon>
        <taxon>Escalloniales</taxon>
        <taxon>Escalloniaceae</taxon>
        <taxon>Escallonia</taxon>
    </lineage>
</organism>
<dbReference type="PANTHER" id="PTHR47594">
    <property type="entry name" value="PPR CONTAINING PLANT-LIKE PROTEIN"/>
    <property type="match status" value="1"/>
</dbReference>
<keyword evidence="1" id="KW-0677">Repeat</keyword>
<dbReference type="GO" id="GO:0000373">
    <property type="term" value="P:Group II intron splicing"/>
    <property type="evidence" value="ECO:0007669"/>
    <property type="project" value="InterPro"/>
</dbReference>
<evidence type="ECO:0000313" key="2">
    <source>
        <dbReference type="EMBL" id="KAK2981282.1"/>
    </source>
</evidence>
<dbReference type="Proteomes" id="UP001187471">
    <property type="component" value="Unassembled WGS sequence"/>
</dbReference>
<name>A0AA88R4U7_9ASTE</name>
<dbReference type="EMBL" id="JAVXUO010001545">
    <property type="protein sequence ID" value="KAK2981282.1"/>
    <property type="molecule type" value="Genomic_DNA"/>
</dbReference>
<dbReference type="InterPro" id="IPR044190">
    <property type="entry name" value="THA8-like"/>
</dbReference>